<dbReference type="STRING" id="1901.BB341_26725"/>
<dbReference type="Proteomes" id="UP000002357">
    <property type="component" value="Chromosome"/>
</dbReference>
<evidence type="ECO:0000256" key="1">
    <source>
        <dbReference type="ARBA" id="ARBA00004792"/>
    </source>
</evidence>
<feature type="region of interest" description="Disordered" evidence="3">
    <location>
        <begin position="235"/>
        <end position="255"/>
    </location>
</feature>
<dbReference type="Gene3D" id="2.60.120.330">
    <property type="entry name" value="B-lactam Antibiotic, Isopenicillin N Synthase, Chain"/>
    <property type="match status" value="1"/>
</dbReference>
<dbReference type="GO" id="GO:0017000">
    <property type="term" value="P:antibiotic biosynthetic process"/>
    <property type="evidence" value="ECO:0007669"/>
    <property type="project" value="UniProtKB-KW"/>
</dbReference>
<dbReference type="PANTHER" id="PTHR47990">
    <property type="entry name" value="2-OXOGLUTARATE (2OG) AND FE(II)-DEPENDENT OXYGENASE SUPERFAMILY PROTEIN-RELATED"/>
    <property type="match status" value="1"/>
</dbReference>
<dbReference type="SUPFAM" id="SSF51197">
    <property type="entry name" value="Clavaminate synthase-like"/>
    <property type="match status" value="1"/>
</dbReference>
<dbReference type="Pfam" id="PF14226">
    <property type="entry name" value="DIOX_N"/>
    <property type="match status" value="1"/>
</dbReference>
<evidence type="ECO:0000259" key="4">
    <source>
        <dbReference type="Pfam" id="PF03171"/>
    </source>
</evidence>
<dbReference type="GeneID" id="93733084"/>
<dbReference type="Pfam" id="PF03171">
    <property type="entry name" value="2OG-FeII_Oxy"/>
    <property type="match status" value="1"/>
</dbReference>
<dbReference type="SMR" id="B5H325"/>
<dbReference type="InterPro" id="IPR044861">
    <property type="entry name" value="IPNS-like_FE2OG_OXY"/>
</dbReference>
<reference evidence="6 7" key="1">
    <citation type="journal article" date="2010" name="Genome Biol. Evol.">
        <title>The sequence of a 1.8-mb bacterial linear plasmid reveals a rich evolutionary reservoir of secondary metabolic pathways.</title>
        <authorList>
            <person name="Medema M.H."/>
            <person name="Trefzer A."/>
            <person name="Kovalchuk A."/>
            <person name="van den Berg M."/>
            <person name="Mueller U."/>
            <person name="Heijne W."/>
            <person name="Wu L."/>
            <person name="Alam M.T."/>
            <person name="Ronning C.M."/>
            <person name="Nierman W.C."/>
            <person name="Bovenberg R.A.L."/>
            <person name="Breitling R."/>
            <person name="Takano E."/>
        </authorList>
    </citation>
    <scope>NUCLEOTIDE SEQUENCE [LARGE SCALE GENOMIC DNA]</scope>
    <source>
        <strain evidence="7">ATCC 27064 / DSM 738 / JCM 4710 / NBRC 13307 / NCIMB 12785 / NRRL 3585 / VKM Ac-602</strain>
    </source>
</reference>
<sequence length="374" mass="40422">MSVLPVFELPDAITGASADRALGTALIDAWLTHGVFRLAISPAQRVLVAAALRESRRFFHHPLAYKKRHVNDLTYSGYIAPDEEPAPSARGLPETFAVGKDVPADDQRALSRWPCHGPVPWPGASYRRSMRALLTDVESQGERLLALIALGLGLEDPSALNALTHDGWHHMRVLRFPPVHSVAGYGPGPGVGSDSGTGFGYGRRSAADPGIGSPLDHGLLTITAQDDAGGIWVRPPAAGKPPHTTGPHEPGSSAEWTLTPPVPSALTVLPGPVLHLLTSGHLPSTPHRVQLADHDRHVISYIHEPNFQALVQPLRHTRGDRDPLATDEDRRVHYGTHVTSMLMRCYPERLTTRRLREDGGLARLARLRAGAGLD</sequence>
<comment type="pathway">
    <text evidence="1">Antibiotic biosynthesis.</text>
</comment>
<dbReference type="RefSeq" id="WP_003958676.1">
    <property type="nucleotide sequence ID" value="NZ_CM000913.1"/>
</dbReference>
<name>B5H325_STRCL</name>
<evidence type="ECO:0000256" key="2">
    <source>
        <dbReference type="ARBA" id="ARBA00023194"/>
    </source>
</evidence>
<dbReference type="EMBL" id="CM000913">
    <property type="protein sequence ID" value="EFG05284.1"/>
    <property type="molecule type" value="Genomic_DNA"/>
</dbReference>
<dbReference type="OrthoDB" id="21825at2"/>
<feature type="domain" description="Non-haem dioxygenase N-terminal" evidence="5">
    <location>
        <begin position="4"/>
        <end position="122"/>
    </location>
</feature>
<protein>
    <submittedName>
        <fullName evidence="6">2-oxoglutarate-dependent ethylene/succinate-forming enzyme</fullName>
    </submittedName>
</protein>
<accession>B5H325</accession>
<keyword evidence="2" id="KW-0045">Antibiotic biosynthesis</keyword>
<evidence type="ECO:0000313" key="6">
    <source>
        <dbReference type="EMBL" id="EFG05284.1"/>
    </source>
</evidence>
<evidence type="ECO:0000256" key="3">
    <source>
        <dbReference type="SAM" id="MobiDB-lite"/>
    </source>
</evidence>
<evidence type="ECO:0000313" key="7">
    <source>
        <dbReference type="Proteomes" id="UP000002357"/>
    </source>
</evidence>
<keyword evidence="7" id="KW-1185">Reference proteome</keyword>
<dbReference type="InterPro" id="IPR026992">
    <property type="entry name" value="DIOX_N"/>
</dbReference>
<feature type="domain" description="Isopenicillin N synthase-like Fe(2+) 2OG dioxygenase" evidence="4">
    <location>
        <begin position="209"/>
        <end position="299"/>
    </location>
</feature>
<proteinExistence type="predicted"/>
<evidence type="ECO:0000259" key="5">
    <source>
        <dbReference type="Pfam" id="PF14226"/>
    </source>
</evidence>
<organism evidence="6 7">
    <name type="scientific">Streptomyces clavuligerus</name>
    <dbReference type="NCBI Taxonomy" id="1901"/>
    <lineage>
        <taxon>Bacteria</taxon>
        <taxon>Bacillati</taxon>
        <taxon>Actinomycetota</taxon>
        <taxon>Actinomycetes</taxon>
        <taxon>Kitasatosporales</taxon>
        <taxon>Streptomycetaceae</taxon>
        <taxon>Streptomyces</taxon>
    </lineage>
</organism>
<gene>
    <name evidence="6" type="ORF">SCLAV_0208</name>
</gene>
<dbReference type="AlphaFoldDB" id="B5H325"/>
<dbReference type="eggNOG" id="COG3491">
    <property type="taxonomic scope" value="Bacteria"/>
</dbReference>
<dbReference type="KEGG" id="sclf:BB341_26725"/>
<dbReference type="InterPro" id="IPR050231">
    <property type="entry name" value="Iron_ascorbate_oxido_reductase"/>
</dbReference>
<dbReference type="InterPro" id="IPR027443">
    <property type="entry name" value="IPNS-like_sf"/>
</dbReference>